<reference evidence="1 2" key="1">
    <citation type="submission" date="2019-12" db="EMBL/GenBank/DDBJ databases">
        <authorList>
            <person name="Floudas D."/>
            <person name="Bentzer J."/>
            <person name="Ahren D."/>
            <person name="Johansson T."/>
            <person name="Persson P."/>
            <person name="Tunlid A."/>
        </authorList>
    </citation>
    <scope>NUCLEOTIDE SEQUENCE [LARGE SCALE GENOMIC DNA]</scope>
    <source>
        <strain evidence="1 2">CBS 102.39</strain>
    </source>
</reference>
<gene>
    <name evidence="1" type="ORF">D9613_012969</name>
</gene>
<comment type="caution">
    <text evidence="1">The sequence shown here is derived from an EMBL/GenBank/DDBJ whole genome shotgun (WGS) entry which is preliminary data.</text>
</comment>
<sequence length="162" mass="17867">MWGYRKSHDWDGCGAGRLNTWVSDAEAVEATGRVGRARGVIESHFSVCLGGVSEQEKFVEEVGSVEEGAWAKPRTRLRALPISRSSLTHGQQRSGPLVMLQQLDLSSNVLRGRRRERAICLAALKLHAENREVGVARELLIHARTAADSPRVCIESAVLDRQ</sequence>
<proteinExistence type="predicted"/>
<evidence type="ECO:0000313" key="1">
    <source>
        <dbReference type="EMBL" id="KAF4612492.1"/>
    </source>
</evidence>
<organism evidence="1 2">
    <name type="scientific">Agrocybe pediades</name>
    <dbReference type="NCBI Taxonomy" id="84607"/>
    <lineage>
        <taxon>Eukaryota</taxon>
        <taxon>Fungi</taxon>
        <taxon>Dikarya</taxon>
        <taxon>Basidiomycota</taxon>
        <taxon>Agaricomycotina</taxon>
        <taxon>Agaricomycetes</taxon>
        <taxon>Agaricomycetidae</taxon>
        <taxon>Agaricales</taxon>
        <taxon>Agaricineae</taxon>
        <taxon>Strophariaceae</taxon>
        <taxon>Agrocybe</taxon>
    </lineage>
</organism>
<dbReference type="AlphaFoldDB" id="A0A8H4VK13"/>
<dbReference type="EMBL" id="JAACJL010000051">
    <property type="protein sequence ID" value="KAF4612492.1"/>
    <property type="molecule type" value="Genomic_DNA"/>
</dbReference>
<name>A0A8H4VK13_9AGAR</name>
<accession>A0A8H4VK13</accession>
<dbReference type="Proteomes" id="UP000521872">
    <property type="component" value="Unassembled WGS sequence"/>
</dbReference>
<protein>
    <submittedName>
        <fullName evidence="1">Uncharacterized protein</fullName>
    </submittedName>
</protein>
<evidence type="ECO:0000313" key="2">
    <source>
        <dbReference type="Proteomes" id="UP000521872"/>
    </source>
</evidence>
<keyword evidence="2" id="KW-1185">Reference proteome</keyword>